<dbReference type="EMBL" id="UINC01057049">
    <property type="protein sequence ID" value="SVB77795.1"/>
    <property type="molecule type" value="Genomic_DNA"/>
</dbReference>
<accession>A0A382GSH4</accession>
<evidence type="ECO:0000313" key="1">
    <source>
        <dbReference type="EMBL" id="SVB77795.1"/>
    </source>
</evidence>
<name>A0A382GSH4_9ZZZZ</name>
<evidence type="ECO:0008006" key="2">
    <source>
        <dbReference type="Google" id="ProtNLM"/>
    </source>
</evidence>
<reference evidence="1" key="1">
    <citation type="submission" date="2018-05" db="EMBL/GenBank/DDBJ databases">
        <authorList>
            <person name="Lanie J.A."/>
            <person name="Ng W.-L."/>
            <person name="Kazmierczak K.M."/>
            <person name="Andrzejewski T.M."/>
            <person name="Davidsen T.M."/>
            <person name="Wayne K.J."/>
            <person name="Tettelin H."/>
            <person name="Glass J.I."/>
            <person name="Rusch D."/>
            <person name="Podicherti R."/>
            <person name="Tsui H.-C.T."/>
            <person name="Winkler M.E."/>
        </authorList>
    </citation>
    <scope>NUCLEOTIDE SEQUENCE</scope>
</reference>
<dbReference type="AlphaFoldDB" id="A0A382GSH4"/>
<organism evidence="1">
    <name type="scientific">marine metagenome</name>
    <dbReference type="NCBI Taxonomy" id="408172"/>
    <lineage>
        <taxon>unclassified sequences</taxon>
        <taxon>metagenomes</taxon>
        <taxon>ecological metagenomes</taxon>
    </lineage>
</organism>
<protein>
    <recommendedName>
        <fullName evidence="2">Phosphatidylserine decarboxylase</fullName>
    </recommendedName>
</protein>
<sequence length="37" mass="3965">KFGSRVDILLQENTKLSIACGDRVSGGESIIGYLNPN</sequence>
<feature type="non-terminal residue" evidence="1">
    <location>
        <position position="1"/>
    </location>
</feature>
<gene>
    <name evidence="1" type="ORF">METZ01_LOCUS230649</name>
</gene>
<proteinExistence type="predicted"/>